<evidence type="ECO:0000256" key="4">
    <source>
        <dbReference type="ARBA" id="ARBA00022553"/>
    </source>
</evidence>
<evidence type="ECO:0000256" key="7">
    <source>
        <dbReference type="ARBA" id="ARBA00022741"/>
    </source>
</evidence>
<keyword evidence="10 14" id="KW-1133">Transmembrane helix</keyword>
<feature type="domain" description="Histidine kinase" evidence="15">
    <location>
        <begin position="238"/>
        <end position="449"/>
    </location>
</feature>
<feature type="transmembrane region" description="Helical" evidence="14">
    <location>
        <begin position="147"/>
        <end position="164"/>
    </location>
</feature>
<keyword evidence="4" id="KW-0597">Phosphoprotein</keyword>
<dbReference type="Pfam" id="PF00512">
    <property type="entry name" value="HisKA"/>
    <property type="match status" value="1"/>
</dbReference>
<dbReference type="PROSITE" id="PS50109">
    <property type="entry name" value="HIS_KIN"/>
    <property type="match status" value="1"/>
</dbReference>
<dbReference type="CDD" id="cd00082">
    <property type="entry name" value="HisKA"/>
    <property type="match status" value="1"/>
</dbReference>
<keyword evidence="8 16" id="KW-0418">Kinase</keyword>
<gene>
    <name evidence="16" type="ORF">N7Z68_18260</name>
</gene>
<proteinExistence type="predicted"/>
<dbReference type="SMART" id="SM00387">
    <property type="entry name" value="HATPase_c"/>
    <property type="match status" value="1"/>
</dbReference>
<evidence type="ECO:0000256" key="1">
    <source>
        <dbReference type="ARBA" id="ARBA00000085"/>
    </source>
</evidence>
<dbReference type="RefSeq" id="WP_275119908.1">
    <property type="nucleotide sequence ID" value="NZ_JAOTPO010000015.1"/>
</dbReference>
<evidence type="ECO:0000256" key="2">
    <source>
        <dbReference type="ARBA" id="ARBA00004141"/>
    </source>
</evidence>
<name>A0ABT5VJE7_9BACI</name>
<organism evidence="16 17">
    <name type="scientific">Alkalihalobacterium chitinilyticum</name>
    <dbReference type="NCBI Taxonomy" id="2980103"/>
    <lineage>
        <taxon>Bacteria</taxon>
        <taxon>Bacillati</taxon>
        <taxon>Bacillota</taxon>
        <taxon>Bacilli</taxon>
        <taxon>Bacillales</taxon>
        <taxon>Bacillaceae</taxon>
        <taxon>Alkalihalobacterium</taxon>
    </lineage>
</organism>
<dbReference type="InterPro" id="IPR003661">
    <property type="entry name" value="HisK_dim/P_dom"/>
</dbReference>
<keyword evidence="9" id="KW-0067">ATP-binding</keyword>
<evidence type="ECO:0000256" key="10">
    <source>
        <dbReference type="ARBA" id="ARBA00022989"/>
    </source>
</evidence>
<keyword evidence="12 14" id="KW-0472">Membrane</keyword>
<keyword evidence="7" id="KW-0547">Nucleotide-binding</keyword>
<keyword evidence="17" id="KW-1185">Reference proteome</keyword>
<evidence type="ECO:0000256" key="6">
    <source>
        <dbReference type="ARBA" id="ARBA00022692"/>
    </source>
</evidence>
<dbReference type="Gene3D" id="3.30.565.10">
    <property type="entry name" value="Histidine kinase-like ATPase, C-terminal domain"/>
    <property type="match status" value="1"/>
</dbReference>
<evidence type="ECO:0000256" key="11">
    <source>
        <dbReference type="ARBA" id="ARBA00023012"/>
    </source>
</evidence>
<accession>A0ABT5VJE7</accession>
<evidence type="ECO:0000256" key="9">
    <source>
        <dbReference type="ARBA" id="ARBA00022840"/>
    </source>
</evidence>
<evidence type="ECO:0000256" key="5">
    <source>
        <dbReference type="ARBA" id="ARBA00022679"/>
    </source>
</evidence>
<evidence type="ECO:0000313" key="17">
    <source>
        <dbReference type="Proteomes" id="UP001148125"/>
    </source>
</evidence>
<evidence type="ECO:0000259" key="15">
    <source>
        <dbReference type="PROSITE" id="PS50109"/>
    </source>
</evidence>
<evidence type="ECO:0000256" key="12">
    <source>
        <dbReference type="ARBA" id="ARBA00023136"/>
    </source>
</evidence>
<dbReference type="InterPro" id="IPR036890">
    <property type="entry name" value="HATPase_C_sf"/>
</dbReference>
<keyword evidence="13" id="KW-0175">Coiled coil</keyword>
<sequence>MGIRNTLSVYFFKWILSIGFVGVCIILLNVGIVTWGLNNNVFLPANEPIKQAEKIKDIIENSDRIDPAIIPPQLDYAIFNKETNQIVHTNLSSRNMEKAQKAYINNQYGKSNSYLRYDSQNESLMIRYTLKIQFANLELRQAIPNPGVILLILTIIVFCTYLVYNIRRFSRLIIEENQKLIHVARKIKEKDLNIQFPEVTFNEYKDVMGAMENLSEALVKSIENEIESKRSKAEQISYLIHDIKIPLTVIKGNVELLEIDRNEESEETFSDIQNAIKQIESYIQEVIDINLNNKELKLNKEEITVNEFLEKVECEVKKLGVHNLIVENNSEKGTTLYIDIDLVIRALNNILLNAIERTPPHEKVQLIVRQDENSIQFNVIDGGPGFTEEALKRGTELFYTENVERTSNNHYGLGLTFTERVIKQHNGKLKLSNNANHSGDVQVKLPLRPAPH</sequence>
<comment type="subcellular location">
    <subcellularLocation>
        <location evidence="2">Membrane</location>
        <topology evidence="2">Multi-pass membrane protein</topology>
    </subcellularLocation>
</comment>
<dbReference type="SUPFAM" id="SSF47384">
    <property type="entry name" value="Homodimeric domain of signal transducing histidine kinase"/>
    <property type="match status" value="1"/>
</dbReference>
<dbReference type="InterPro" id="IPR036097">
    <property type="entry name" value="HisK_dim/P_sf"/>
</dbReference>
<protein>
    <recommendedName>
        <fullName evidence="3">histidine kinase</fullName>
        <ecNumber evidence="3">2.7.13.3</ecNumber>
    </recommendedName>
</protein>
<dbReference type="InterPro" id="IPR050398">
    <property type="entry name" value="HssS/ArlS-like"/>
</dbReference>
<dbReference type="Pfam" id="PF02518">
    <property type="entry name" value="HATPase_c"/>
    <property type="match status" value="1"/>
</dbReference>
<evidence type="ECO:0000256" key="8">
    <source>
        <dbReference type="ARBA" id="ARBA00022777"/>
    </source>
</evidence>
<dbReference type="EC" id="2.7.13.3" evidence="3"/>
<dbReference type="GO" id="GO:0016301">
    <property type="term" value="F:kinase activity"/>
    <property type="evidence" value="ECO:0007669"/>
    <property type="project" value="UniProtKB-KW"/>
</dbReference>
<dbReference type="PANTHER" id="PTHR45528:SF8">
    <property type="entry name" value="HISTIDINE KINASE"/>
    <property type="match status" value="1"/>
</dbReference>
<dbReference type="PRINTS" id="PR01780">
    <property type="entry name" value="LANTIREGPROT"/>
</dbReference>
<feature type="transmembrane region" description="Helical" evidence="14">
    <location>
        <begin position="12"/>
        <end position="37"/>
    </location>
</feature>
<keyword evidence="6 14" id="KW-0812">Transmembrane</keyword>
<dbReference type="Gene3D" id="1.10.287.130">
    <property type="match status" value="1"/>
</dbReference>
<dbReference type="InterPro" id="IPR005467">
    <property type="entry name" value="His_kinase_dom"/>
</dbReference>
<feature type="coiled-coil region" evidence="13">
    <location>
        <begin position="279"/>
        <end position="311"/>
    </location>
</feature>
<keyword evidence="5" id="KW-0808">Transferase</keyword>
<comment type="catalytic activity">
    <reaction evidence="1">
        <text>ATP + protein L-histidine = ADP + protein N-phospho-L-histidine.</text>
        <dbReference type="EC" id="2.7.13.3"/>
    </reaction>
</comment>
<keyword evidence="11" id="KW-0902">Two-component regulatory system</keyword>
<evidence type="ECO:0000256" key="3">
    <source>
        <dbReference type="ARBA" id="ARBA00012438"/>
    </source>
</evidence>
<evidence type="ECO:0000256" key="14">
    <source>
        <dbReference type="SAM" id="Phobius"/>
    </source>
</evidence>
<dbReference type="SMART" id="SM00388">
    <property type="entry name" value="HisKA"/>
    <property type="match status" value="1"/>
</dbReference>
<reference evidence="16" key="1">
    <citation type="submission" date="2024-05" db="EMBL/GenBank/DDBJ databases">
        <title>Alkalihalobacillus sp. strain MEB203 novel alkaliphilic bacterium from Lonar Lake, India.</title>
        <authorList>
            <person name="Joshi A."/>
            <person name="Thite S."/>
            <person name="Mengade P."/>
        </authorList>
    </citation>
    <scope>NUCLEOTIDE SEQUENCE</scope>
    <source>
        <strain evidence="16">MEB 203</strain>
    </source>
</reference>
<dbReference type="InterPro" id="IPR003594">
    <property type="entry name" value="HATPase_dom"/>
</dbReference>
<dbReference type="PANTHER" id="PTHR45528">
    <property type="entry name" value="SENSOR HISTIDINE KINASE CPXA"/>
    <property type="match status" value="1"/>
</dbReference>
<evidence type="ECO:0000313" key="16">
    <source>
        <dbReference type="EMBL" id="MDE5415306.1"/>
    </source>
</evidence>
<evidence type="ECO:0000256" key="13">
    <source>
        <dbReference type="SAM" id="Coils"/>
    </source>
</evidence>
<dbReference type="InterPro" id="IPR008358">
    <property type="entry name" value="Sig_transdc_His_kin/Pase_MprB"/>
</dbReference>
<dbReference type="EMBL" id="JAOTPO010000015">
    <property type="protein sequence ID" value="MDE5415306.1"/>
    <property type="molecule type" value="Genomic_DNA"/>
</dbReference>
<dbReference type="Proteomes" id="UP001148125">
    <property type="component" value="Unassembled WGS sequence"/>
</dbReference>
<comment type="caution">
    <text evidence="16">The sequence shown here is derived from an EMBL/GenBank/DDBJ whole genome shotgun (WGS) entry which is preliminary data.</text>
</comment>
<dbReference type="SUPFAM" id="SSF55874">
    <property type="entry name" value="ATPase domain of HSP90 chaperone/DNA topoisomerase II/histidine kinase"/>
    <property type="match status" value="1"/>
</dbReference>